<keyword evidence="2" id="KW-1185">Reference proteome</keyword>
<proteinExistence type="predicted"/>
<protein>
    <submittedName>
        <fullName evidence="1">Uncharacterized protein</fullName>
    </submittedName>
</protein>
<dbReference type="Proteomes" id="UP000268162">
    <property type="component" value="Unassembled WGS sequence"/>
</dbReference>
<evidence type="ECO:0000313" key="1">
    <source>
        <dbReference type="EMBL" id="RKP34238.1"/>
    </source>
</evidence>
<evidence type="ECO:0000313" key="2">
    <source>
        <dbReference type="Proteomes" id="UP000268162"/>
    </source>
</evidence>
<reference evidence="2" key="1">
    <citation type="journal article" date="2018" name="Nat. Microbiol.">
        <title>Leveraging single-cell genomics to expand the fungal tree of life.</title>
        <authorList>
            <person name="Ahrendt S.R."/>
            <person name="Quandt C.A."/>
            <person name="Ciobanu D."/>
            <person name="Clum A."/>
            <person name="Salamov A."/>
            <person name="Andreopoulos B."/>
            <person name="Cheng J.F."/>
            <person name="Woyke T."/>
            <person name="Pelin A."/>
            <person name="Henrissat B."/>
            <person name="Reynolds N.K."/>
            <person name="Benny G.L."/>
            <person name="Smith M.E."/>
            <person name="James T.Y."/>
            <person name="Grigoriev I.V."/>
        </authorList>
    </citation>
    <scope>NUCLEOTIDE SEQUENCE [LARGE SCALE GENOMIC DNA]</scope>
    <source>
        <strain evidence="2">RSA 468</strain>
    </source>
</reference>
<gene>
    <name evidence="1" type="ORF">BJ085DRAFT_27286</name>
</gene>
<dbReference type="AlphaFoldDB" id="A0A4P9ZM85"/>
<sequence length="686" mass="78747">MYLFHGWPTNILASKQIYCLRVASTDPEATLVPRFVTSIQQHPTLTKILDHPDTYLPADPSTLGRLVYLCNEEQTCGLYQFMEIHQVRIPAHYLNHRILQLAEAHDWAQMDELLQAWTAAQREPLDPLGFTLLLRYDLERGKLDRIIPLLQDYMQSNMRANIQLISMLVHGFAVYDRVDLIQELLGLITEHYPWRKALARSVVGRTNILHALTRLRAWPDFNRLVTKWRSLQGDAGFYTVVLRGLLLQGKQSEVAEYLERIKGKGTSVNSYLLPVVMQINMLNSDSPVAQQLVENAEAHPEKFQFDVNLVMRLLDVYNQVLSPQTFHSVMDRLYHHHHEQLPLSVLLMYVRSCFQVKNLDAVVRALKRIEERHPEPHPAIYLVLLVGYGMLRKVSVWTALVRRLQFDRIPIPITIYGAIMNAFNFVGDGVTVIRYYDYLIHKLYENRVDQATNDGDSGPPIPIYQPHLVNSNNSVHTLTAGGLADGSLIDSYSGMPTDPCRPELFNLVLPNTSQPTHAILTITFNSLGINNFYHTDTILKLWQQVRDRHLPMAQLSYMALIRALGCHHVLPLYIETLLEEIQARHIHLDHTSQRKIKRILDNHERFYPSELAVVTPISNDRINELIDRIPPPLNQTSDEVDTNPTWTNPLAVELGDDEGRLLSDNQFIDFDQTEDDDPNATPKRPV</sequence>
<organism evidence="1 2">
    <name type="scientific">Dimargaris cristalligena</name>
    <dbReference type="NCBI Taxonomy" id="215637"/>
    <lineage>
        <taxon>Eukaryota</taxon>
        <taxon>Fungi</taxon>
        <taxon>Fungi incertae sedis</taxon>
        <taxon>Zoopagomycota</taxon>
        <taxon>Kickxellomycotina</taxon>
        <taxon>Dimargaritomycetes</taxon>
        <taxon>Dimargaritales</taxon>
        <taxon>Dimargaritaceae</taxon>
        <taxon>Dimargaris</taxon>
    </lineage>
</organism>
<name>A0A4P9ZM85_9FUNG</name>
<accession>A0A4P9ZM85</accession>
<dbReference type="EMBL" id="ML003293">
    <property type="protein sequence ID" value="RKP34238.1"/>
    <property type="molecule type" value="Genomic_DNA"/>
</dbReference>